<dbReference type="PANTHER" id="PTHR43304">
    <property type="entry name" value="PHYTOCHROME-LIKE PROTEIN CPH1"/>
    <property type="match status" value="1"/>
</dbReference>
<feature type="domain" description="PAS" evidence="9">
    <location>
        <begin position="28"/>
        <end position="94"/>
    </location>
</feature>
<evidence type="ECO:0000313" key="12">
    <source>
        <dbReference type="Proteomes" id="UP000625316"/>
    </source>
</evidence>
<feature type="domain" description="PAS" evidence="9">
    <location>
        <begin position="283"/>
        <end position="358"/>
    </location>
</feature>
<dbReference type="InterPro" id="IPR001610">
    <property type="entry name" value="PAC"/>
</dbReference>
<keyword evidence="6" id="KW-0902">Two-component regulatory system</keyword>
<evidence type="ECO:0000256" key="5">
    <source>
        <dbReference type="ARBA" id="ARBA00022777"/>
    </source>
</evidence>
<dbReference type="InterPro" id="IPR013656">
    <property type="entry name" value="PAS_4"/>
</dbReference>
<proteinExistence type="predicted"/>
<dbReference type="PROSITE" id="PS50113">
    <property type="entry name" value="PAC"/>
    <property type="match status" value="3"/>
</dbReference>
<evidence type="ECO:0000259" key="9">
    <source>
        <dbReference type="PROSITE" id="PS50112"/>
    </source>
</evidence>
<feature type="domain" description="PAC" evidence="10">
    <location>
        <begin position="519"/>
        <end position="575"/>
    </location>
</feature>
<reference evidence="11" key="1">
    <citation type="submission" date="2020-10" db="EMBL/GenBank/DDBJ databases">
        <authorList>
            <person name="Castelo-Branco R."/>
            <person name="Eusebio N."/>
            <person name="Adriana R."/>
            <person name="Vieira A."/>
            <person name="Brugerolle De Fraissinette N."/>
            <person name="Rezende De Castro R."/>
            <person name="Schneider M.P."/>
            <person name="Vasconcelos V."/>
            <person name="Leao P.N."/>
        </authorList>
    </citation>
    <scope>NUCLEOTIDE SEQUENCE</scope>
    <source>
        <strain evidence="11">LEGE 11480</strain>
    </source>
</reference>
<dbReference type="Pfam" id="PF02518">
    <property type="entry name" value="HATPase_c"/>
    <property type="match status" value="1"/>
</dbReference>
<dbReference type="InterPro" id="IPR000014">
    <property type="entry name" value="PAS"/>
</dbReference>
<feature type="domain" description="PAS" evidence="9">
    <location>
        <begin position="445"/>
        <end position="515"/>
    </location>
</feature>
<dbReference type="SUPFAM" id="SSF55874">
    <property type="entry name" value="ATPase domain of HSP90 chaperone/DNA topoisomerase II/histidine kinase"/>
    <property type="match status" value="1"/>
</dbReference>
<dbReference type="GO" id="GO:0000155">
    <property type="term" value="F:phosphorelay sensor kinase activity"/>
    <property type="evidence" value="ECO:0007669"/>
    <property type="project" value="InterPro"/>
</dbReference>
<dbReference type="AlphaFoldDB" id="A0A928VPH7"/>
<dbReference type="InterPro" id="IPR036890">
    <property type="entry name" value="HATPase_C_sf"/>
</dbReference>
<dbReference type="InterPro" id="IPR013767">
    <property type="entry name" value="PAS_fold"/>
</dbReference>
<dbReference type="RefSeq" id="WP_264326260.1">
    <property type="nucleotide sequence ID" value="NZ_JADEXQ010000063.1"/>
</dbReference>
<protein>
    <recommendedName>
        <fullName evidence="2">histidine kinase</fullName>
        <ecNumber evidence="2">2.7.13.3</ecNumber>
    </recommendedName>
</protein>
<dbReference type="Pfam" id="PF00989">
    <property type="entry name" value="PAS"/>
    <property type="match status" value="1"/>
</dbReference>
<dbReference type="InterPro" id="IPR036097">
    <property type="entry name" value="HisK_dim/P_sf"/>
</dbReference>
<dbReference type="InterPro" id="IPR004358">
    <property type="entry name" value="Sig_transdc_His_kin-like_C"/>
</dbReference>
<dbReference type="SUPFAM" id="SSF55785">
    <property type="entry name" value="PYP-like sensor domain (PAS domain)"/>
    <property type="match status" value="4"/>
</dbReference>
<evidence type="ECO:0000259" key="10">
    <source>
        <dbReference type="PROSITE" id="PS50113"/>
    </source>
</evidence>
<keyword evidence="3" id="KW-0597">Phosphoprotein</keyword>
<dbReference type="InterPro" id="IPR013655">
    <property type="entry name" value="PAS_fold_3"/>
</dbReference>
<dbReference type="SMART" id="SM00387">
    <property type="entry name" value="HATPase_c"/>
    <property type="match status" value="1"/>
</dbReference>
<evidence type="ECO:0000256" key="2">
    <source>
        <dbReference type="ARBA" id="ARBA00012438"/>
    </source>
</evidence>
<dbReference type="CDD" id="cd00082">
    <property type="entry name" value="HisKA"/>
    <property type="match status" value="1"/>
</dbReference>
<dbReference type="Proteomes" id="UP000625316">
    <property type="component" value="Unassembled WGS sequence"/>
</dbReference>
<evidence type="ECO:0000256" key="4">
    <source>
        <dbReference type="ARBA" id="ARBA00022679"/>
    </source>
</evidence>
<dbReference type="InterPro" id="IPR005467">
    <property type="entry name" value="His_kinase_dom"/>
</dbReference>
<dbReference type="GO" id="GO:0006355">
    <property type="term" value="P:regulation of DNA-templated transcription"/>
    <property type="evidence" value="ECO:0007669"/>
    <property type="project" value="InterPro"/>
</dbReference>
<dbReference type="InterPro" id="IPR035965">
    <property type="entry name" value="PAS-like_dom_sf"/>
</dbReference>
<evidence type="ECO:0000256" key="3">
    <source>
        <dbReference type="ARBA" id="ARBA00022553"/>
    </source>
</evidence>
<feature type="domain" description="PAC" evidence="10">
    <location>
        <begin position="360"/>
        <end position="412"/>
    </location>
</feature>
<dbReference type="SMART" id="SM00388">
    <property type="entry name" value="HisKA"/>
    <property type="match status" value="1"/>
</dbReference>
<dbReference type="InterPro" id="IPR052162">
    <property type="entry name" value="Sensor_kinase/Photoreceptor"/>
</dbReference>
<keyword evidence="12" id="KW-1185">Reference proteome</keyword>
<dbReference type="SMART" id="SM00091">
    <property type="entry name" value="PAS"/>
    <property type="match status" value="4"/>
</dbReference>
<name>A0A928VPH7_9CYAN</name>
<comment type="catalytic activity">
    <reaction evidence="1">
        <text>ATP + protein L-histidine = ADP + protein N-phospho-L-histidine.</text>
        <dbReference type="EC" id="2.7.13.3"/>
    </reaction>
</comment>
<dbReference type="NCBIfam" id="TIGR00229">
    <property type="entry name" value="sensory_box"/>
    <property type="match status" value="4"/>
</dbReference>
<dbReference type="CDD" id="cd00075">
    <property type="entry name" value="HATPase"/>
    <property type="match status" value="1"/>
</dbReference>
<feature type="domain" description="PAC" evidence="10">
    <location>
        <begin position="230"/>
        <end position="282"/>
    </location>
</feature>
<dbReference type="CDD" id="cd00130">
    <property type="entry name" value="PAS"/>
    <property type="match status" value="3"/>
</dbReference>
<sequence length="812" mass="92231">MRQQQSSIFPQLNSHADMDTSLKPALLYQQLMELIPQIVWLADAQGAILNLNSAWQRYTGETVEASQQRGIWQFLHPEDQLRLTTNWQQAIALNQPFQEKGRLQLVDGSYEWFSIVARPIDEDFAPQTNATWFGMMQRLASAAGDPHLMEGQEFLEALVENVSDAVVACNDKGQLVLFNRAAQDFHGLPPEPISPQEWSQYYDLYDGSGTHTFTPEEIPLLRALKGEKVRDVRMMIIPKGGKARSLIANADPIYSITGQKLGAVVVMRDVTAYREAEIELDLSERRFQAIFNRSFQMIGLLSTDGTLLEVNQTALDFGPFTANEVLNRPFWETRWWDSLNDAERKHLKQSIARAADGEFIRYEVDLRDANSQTVSIDFTLKPVFDRHGKVILVIPEARDITAQKTATTELRALTAQLEARVAARTADLEAAIQQLEQQNSRLEEREAQFRATFEQVAMGAAHVDLSGHWLRVNDKLCQIVGYSEAELLQRTFQEITYPEDLDSDLAMVQQLLDGKLKSYSLEKRYIHKNGGLIWVNITVTLLRRAVDRVSNQPLYFLAMIEDISDRKALELRESTSRAALERAKADLEQRNDELDQFVYMASHDLKAPLRGIANLSEWLEEDLGGQLPEDNQAQLVLMRQRVKRMEALINGLLQYSRVGREQIDTETVNVQQLILEVIDSLAPPPTFILQFSQSMPHIAAKRLLMRQVFANLISNAIKHHDREEGKIEIGWQDAEQYYHFSVTDDGPGIPLEQQQQVFGIFHTLNPSDAPENTGIGLAIIRKIVEAEGGTITVHSNPERGCRFEFTWPKQAN</sequence>
<dbReference type="PRINTS" id="PR00344">
    <property type="entry name" value="BCTRLSENSOR"/>
</dbReference>
<keyword evidence="5" id="KW-0418">Kinase</keyword>
<dbReference type="PANTHER" id="PTHR43304:SF1">
    <property type="entry name" value="PAC DOMAIN-CONTAINING PROTEIN"/>
    <property type="match status" value="1"/>
</dbReference>
<dbReference type="PROSITE" id="PS50112">
    <property type="entry name" value="PAS"/>
    <property type="match status" value="4"/>
</dbReference>
<feature type="domain" description="Histidine kinase" evidence="8">
    <location>
        <begin position="600"/>
        <end position="811"/>
    </location>
</feature>
<dbReference type="Pfam" id="PF08447">
    <property type="entry name" value="PAS_3"/>
    <property type="match status" value="2"/>
</dbReference>
<dbReference type="EMBL" id="JADEXQ010000063">
    <property type="protein sequence ID" value="MBE9031433.1"/>
    <property type="molecule type" value="Genomic_DNA"/>
</dbReference>
<evidence type="ECO:0000256" key="1">
    <source>
        <dbReference type="ARBA" id="ARBA00000085"/>
    </source>
</evidence>
<keyword evidence="7" id="KW-0175">Coiled coil</keyword>
<feature type="domain" description="PAS" evidence="9">
    <location>
        <begin position="151"/>
        <end position="227"/>
    </location>
</feature>
<gene>
    <name evidence="11" type="ORF">IQ266_16995</name>
</gene>
<dbReference type="Gene3D" id="3.30.450.20">
    <property type="entry name" value="PAS domain"/>
    <property type="match status" value="4"/>
</dbReference>
<dbReference type="InterPro" id="IPR003594">
    <property type="entry name" value="HATPase_dom"/>
</dbReference>
<dbReference type="SMART" id="SM00086">
    <property type="entry name" value="PAC"/>
    <property type="match status" value="3"/>
</dbReference>
<accession>A0A928VPH7</accession>
<dbReference type="Gene3D" id="3.30.565.10">
    <property type="entry name" value="Histidine kinase-like ATPase, C-terminal domain"/>
    <property type="match status" value="1"/>
</dbReference>
<dbReference type="Pfam" id="PF08448">
    <property type="entry name" value="PAS_4"/>
    <property type="match status" value="1"/>
</dbReference>
<feature type="coiled-coil region" evidence="7">
    <location>
        <begin position="418"/>
        <end position="452"/>
    </location>
</feature>
<comment type="caution">
    <text evidence="11">The sequence shown here is derived from an EMBL/GenBank/DDBJ whole genome shotgun (WGS) entry which is preliminary data.</text>
</comment>
<dbReference type="InterPro" id="IPR000700">
    <property type="entry name" value="PAS-assoc_C"/>
</dbReference>
<dbReference type="Gene3D" id="1.10.287.130">
    <property type="match status" value="1"/>
</dbReference>
<evidence type="ECO:0000256" key="6">
    <source>
        <dbReference type="ARBA" id="ARBA00023012"/>
    </source>
</evidence>
<dbReference type="InterPro" id="IPR003661">
    <property type="entry name" value="HisK_dim/P_dom"/>
</dbReference>
<evidence type="ECO:0000259" key="8">
    <source>
        <dbReference type="PROSITE" id="PS50109"/>
    </source>
</evidence>
<dbReference type="SUPFAM" id="SSF47384">
    <property type="entry name" value="Homodimeric domain of signal transducing histidine kinase"/>
    <property type="match status" value="1"/>
</dbReference>
<dbReference type="PROSITE" id="PS50109">
    <property type="entry name" value="HIS_KIN"/>
    <property type="match status" value="1"/>
</dbReference>
<keyword evidence="4" id="KW-0808">Transferase</keyword>
<dbReference type="Pfam" id="PF00512">
    <property type="entry name" value="HisKA"/>
    <property type="match status" value="1"/>
</dbReference>
<organism evidence="11 12">
    <name type="scientific">Romeriopsis navalis LEGE 11480</name>
    <dbReference type="NCBI Taxonomy" id="2777977"/>
    <lineage>
        <taxon>Bacteria</taxon>
        <taxon>Bacillati</taxon>
        <taxon>Cyanobacteriota</taxon>
        <taxon>Cyanophyceae</taxon>
        <taxon>Leptolyngbyales</taxon>
        <taxon>Leptolyngbyaceae</taxon>
        <taxon>Romeriopsis</taxon>
        <taxon>Romeriopsis navalis</taxon>
    </lineage>
</organism>
<evidence type="ECO:0000256" key="7">
    <source>
        <dbReference type="SAM" id="Coils"/>
    </source>
</evidence>
<evidence type="ECO:0000313" key="11">
    <source>
        <dbReference type="EMBL" id="MBE9031433.1"/>
    </source>
</evidence>
<dbReference type="EC" id="2.7.13.3" evidence="2"/>